<proteinExistence type="predicted"/>
<keyword evidence="3" id="KW-1185">Reference proteome</keyword>
<dbReference type="EMBL" id="JAKIKP010000003">
    <property type="protein sequence ID" value="MCL1142320.1"/>
    <property type="molecule type" value="Genomic_DNA"/>
</dbReference>
<dbReference type="SUPFAM" id="SSF54427">
    <property type="entry name" value="NTF2-like"/>
    <property type="match status" value="1"/>
</dbReference>
<dbReference type="InterPro" id="IPR032710">
    <property type="entry name" value="NTF2-like_dom_sf"/>
</dbReference>
<dbReference type="Pfam" id="PF12893">
    <property type="entry name" value="Lumazine_bd_2"/>
    <property type="match status" value="1"/>
</dbReference>
<reference evidence="2" key="1">
    <citation type="submission" date="2022-01" db="EMBL/GenBank/DDBJ databases">
        <title>Whole genome-based taxonomy of the Shewanellaceae.</title>
        <authorList>
            <person name="Martin-Rodriguez A.J."/>
        </authorList>
    </citation>
    <scope>NUCLEOTIDE SEQUENCE</scope>
    <source>
        <strain evidence="2">DSM 16422</strain>
    </source>
</reference>
<gene>
    <name evidence="2" type="ORF">L2672_06380</name>
</gene>
<dbReference type="AlphaFoldDB" id="A0A9X1ZLX9"/>
<feature type="chain" id="PRO_5040763246" evidence="1">
    <location>
        <begin position="29"/>
        <end position="151"/>
    </location>
</feature>
<name>A0A9X1ZLX9_9GAMM</name>
<keyword evidence="1" id="KW-0732">Signal</keyword>
<dbReference type="RefSeq" id="WP_248994996.1">
    <property type="nucleotide sequence ID" value="NZ_JAKIKP010000003.1"/>
</dbReference>
<dbReference type="Gene3D" id="3.10.450.50">
    <property type="match status" value="1"/>
</dbReference>
<protein>
    <submittedName>
        <fullName evidence="2">Nuclear transport factor 2 family protein</fullName>
    </submittedName>
</protein>
<evidence type="ECO:0000313" key="3">
    <source>
        <dbReference type="Proteomes" id="UP001139333"/>
    </source>
</evidence>
<sequence>MNKHTLLSVVTMVFLLTLTPLISKQVYAAAATSNEYQQVIATIYDYYNGLYKADQQQLAKAFDMQTGNMKTIKKNKVESTKLSTFATYFTKPSNENWLGNILMVDIVEDRMAMVKFNFETPEVHYIDYLILLKTDQGWKITSKAYVANPPM</sequence>
<comment type="caution">
    <text evidence="2">The sequence shown here is derived from an EMBL/GenBank/DDBJ whole genome shotgun (WGS) entry which is preliminary data.</text>
</comment>
<organism evidence="2 3">
    <name type="scientific">Shewanella gaetbuli</name>
    <dbReference type="NCBI Taxonomy" id="220752"/>
    <lineage>
        <taxon>Bacteria</taxon>
        <taxon>Pseudomonadati</taxon>
        <taxon>Pseudomonadota</taxon>
        <taxon>Gammaproteobacteria</taxon>
        <taxon>Alteromonadales</taxon>
        <taxon>Shewanellaceae</taxon>
        <taxon>Shewanella</taxon>
    </lineage>
</organism>
<evidence type="ECO:0000256" key="1">
    <source>
        <dbReference type="SAM" id="SignalP"/>
    </source>
</evidence>
<feature type="signal peptide" evidence="1">
    <location>
        <begin position="1"/>
        <end position="28"/>
    </location>
</feature>
<dbReference type="InterPro" id="IPR039437">
    <property type="entry name" value="FrzH/put_lumazine-bd"/>
</dbReference>
<accession>A0A9X1ZLX9</accession>
<dbReference type="Proteomes" id="UP001139333">
    <property type="component" value="Unassembled WGS sequence"/>
</dbReference>
<evidence type="ECO:0000313" key="2">
    <source>
        <dbReference type="EMBL" id="MCL1142320.1"/>
    </source>
</evidence>